<evidence type="ECO:0000256" key="6">
    <source>
        <dbReference type="ARBA" id="ARBA00023004"/>
    </source>
</evidence>
<evidence type="ECO:0000259" key="14">
    <source>
        <dbReference type="Pfam" id="PF00593"/>
    </source>
</evidence>
<dbReference type="EMBL" id="CP117411">
    <property type="protein sequence ID" value="WCT72172.1"/>
    <property type="molecule type" value="Genomic_DNA"/>
</dbReference>
<name>A0ABY7TG18_9SPHN</name>
<comment type="subcellular location">
    <subcellularLocation>
        <location evidence="1 11">Cell outer membrane</location>
        <topology evidence="1 11">Multi-pass membrane protein</topology>
    </subcellularLocation>
</comment>
<organism evidence="16 17">
    <name type="scientific">Sphingomonas naphthae</name>
    <dbReference type="NCBI Taxonomy" id="1813468"/>
    <lineage>
        <taxon>Bacteria</taxon>
        <taxon>Pseudomonadati</taxon>
        <taxon>Pseudomonadota</taxon>
        <taxon>Alphaproteobacteria</taxon>
        <taxon>Sphingomonadales</taxon>
        <taxon>Sphingomonadaceae</taxon>
        <taxon>Sphingomonas</taxon>
    </lineage>
</organism>
<gene>
    <name evidence="16" type="ORF">PQ455_11015</name>
</gene>
<evidence type="ECO:0000256" key="8">
    <source>
        <dbReference type="ARBA" id="ARBA00023077"/>
    </source>
</evidence>
<dbReference type="PANTHER" id="PTHR32552:SF81">
    <property type="entry name" value="TONB-DEPENDENT OUTER MEMBRANE RECEPTOR"/>
    <property type="match status" value="1"/>
</dbReference>
<evidence type="ECO:0000256" key="13">
    <source>
        <dbReference type="SAM" id="Phobius"/>
    </source>
</evidence>
<keyword evidence="5 11" id="KW-0812">Transmembrane</keyword>
<evidence type="ECO:0000256" key="10">
    <source>
        <dbReference type="ARBA" id="ARBA00023237"/>
    </source>
</evidence>
<evidence type="ECO:0000256" key="3">
    <source>
        <dbReference type="ARBA" id="ARBA00022452"/>
    </source>
</evidence>
<dbReference type="SUPFAM" id="SSF56935">
    <property type="entry name" value="Porins"/>
    <property type="match status" value="1"/>
</dbReference>
<evidence type="ECO:0000256" key="7">
    <source>
        <dbReference type="ARBA" id="ARBA00023065"/>
    </source>
</evidence>
<keyword evidence="3 11" id="KW-1134">Transmembrane beta strand</keyword>
<dbReference type="Pfam" id="PF07715">
    <property type="entry name" value="Plug"/>
    <property type="match status" value="1"/>
</dbReference>
<dbReference type="RefSeq" id="WP_273686126.1">
    <property type="nucleotide sequence ID" value="NZ_CP117411.1"/>
</dbReference>
<feature type="domain" description="TonB-dependent receptor plug" evidence="15">
    <location>
        <begin position="66"/>
        <end position="174"/>
    </location>
</feature>
<keyword evidence="9 11" id="KW-0472">Membrane</keyword>
<comment type="similarity">
    <text evidence="11 12">Belongs to the TonB-dependent receptor family.</text>
</comment>
<evidence type="ECO:0000256" key="1">
    <source>
        <dbReference type="ARBA" id="ARBA00004571"/>
    </source>
</evidence>
<sequence>MDHKSFGRRRALLRGAVLMGCNTIALAAAYAQAPQAAPSSPAQPAAANTPAEGEIVVTARQRGETLMSVPVSVSVVTPAQLKTNLANDLVSIGELTPSVIIGAFSANGGSSIAIRGISSPANTAGFEQAVSVAIDGVQTSNGRIALLGFFDLAQVEVLKGPQALFFGKNSDGGVISIKTAGPTASLQGSASSTYEFVGDETVNDVAISGPLGETLGFRVALRYRDMAGWMRNTAGVTANPFYRAATGLAASAATLPGTTSRRVGNNELLGRVTLEFRPSTSYTASLKVFASHYRDDGAGSASQNIGPCIGTQPRFGGIADPYGECVKDNRTTVGDVPAAVAAAMLNGRKNGKAFSTLNSIISSLTQTLSLDTATITSITGLNRLRTFSQSGLDQTTFSQLANASPDRSTEFSQELRFASDFSGPINFMIGGFYGHTERYINGDVKFGDGNYVASSGRIESYSTEYTQKADAVSVFGQLMWKLTDQFELSGGARYTHEKKTTDNRTIYGLGTFNTLNFTFPGETQPNLLRDRFKGDNVSPEVTLSWRPTSRHTLYVAYKTGYKSGGAVSGPFSTATRLDDVNYGPEKVKGFEGGAKGTFFDNRLRATAAVFAYDFTDLQVNSYDPVRTAYVVGNAGKVKQRGVEFEGNFRVTPELQLRSAVTYVHNRYQDYTGQCYGFAFAAGTSRATAVAPPNCSFVNTTALTLQQVFDGRAPARSPDWSGNAGFTLDLPVGDLSIITTGDAFYSGGYYASETMASSTYQKDFWRFNASVGVGAPDNRWRVALVGRNLTNKYYLTFAADRTGGTGIPNVVGEQRGVVARGRQIAVQGSVRF</sequence>
<evidence type="ECO:0000256" key="2">
    <source>
        <dbReference type="ARBA" id="ARBA00022448"/>
    </source>
</evidence>
<feature type="transmembrane region" description="Helical" evidence="13">
    <location>
        <begin position="12"/>
        <end position="31"/>
    </location>
</feature>
<dbReference type="Gene3D" id="2.40.170.20">
    <property type="entry name" value="TonB-dependent receptor, beta-barrel domain"/>
    <property type="match status" value="1"/>
</dbReference>
<keyword evidence="13" id="KW-1133">Transmembrane helix</keyword>
<dbReference type="InterPro" id="IPR012910">
    <property type="entry name" value="Plug_dom"/>
</dbReference>
<keyword evidence="10 11" id="KW-0998">Cell outer membrane</keyword>
<evidence type="ECO:0000256" key="4">
    <source>
        <dbReference type="ARBA" id="ARBA00022496"/>
    </source>
</evidence>
<evidence type="ECO:0000256" key="12">
    <source>
        <dbReference type="RuleBase" id="RU003357"/>
    </source>
</evidence>
<feature type="domain" description="TonB-dependent receptor-like beta-barrel" evidence="14">
    <location>
        <begin position="363"/>
        <end position="788"/>
    </location>
</feature>
<dbReference type="InterPro" id="IPR000531">
    <property type="entry name" value="Beta-barrel_TonB"/>
</dbReference>
<evidence type="ECO:0000256" key="11">
    <source>
        <dbReference type="PROSITE-ProRule" id="PRU01360"/>
    </source>
</evidence>
<keyword evidence="6" id="KW-0408">Iron</keyword>
<proteinExistence type="inferred from homology"/>
<dbReference type="InterPro" id="IPR036942">
    <property type="entry name" value="Beta-barrel_TonB_sf"/>
</dbReference>
<keyword evidence="4" id="KW-0410">Iron transport</keyword>
<keyword evidence="2 11" id="KW-0813">Transport</keyword>
<reference evidence="16 17" key="1">
    <citation type="submission" date="2023-02" db="EMBL/GenBank/DDBJ databases">
        <title>Genome sequence of Sphingomonas naphthae.</title>
        <authorList>
            <person name="Kim S."/>
            <person name="Heo J."/>
            <person name="Kwon S.-W."/>
        </authorList>
    </citation>
    <scope>NUCLEOTIDE SEQUENCE [LARGE SCALE GENOMIC DNA]</scope>
    <source>
        <strain evidence="16 17">KACC 18716</strain>
    </source>
</reference>
<dbReference type="Pfam" id="PF00593">
    <property type="entry name" value="TonB_dep_Rec_b-barrel"/>
    <property type="match status" value="1"/>
</dbReference>
<evidence type="ECO:0000313" key="16">
    <source>
        <dbReference type="EMBL" id="WCT72172.1"/>
    </source>
</evidence>
<protein>
    <submittedName>
        <fullName evidence="16">TonB-dependent receptor</fullName>
    </submittedName>
</protein>
<evidence type="ECO:0000256" key="5">
    <source>
        <dbReference type="ARBA" id="ARBA00022692"/>
    </source>
</evidence>
<accession>A0ABY7TG18</accession>
<keyword evidence="16" id="KW-0675">Receptor</keyword>
<dbReference type="InterPro" id="IPR039426">
    <property type="entry name" value="TonB-dep_rcpt-like"/>
</dbReference>
<evidence type="ECO:0000313" key="17">
    <source>
        <dbReference type="Proteomes" id="UP001220395"/>
    </source>
</evidence>
<keyword evidence="8 12" id="KW-0798">TonB box</keyword>
<evidence type="ECO:0000259" key="15">
    <source>
        <dbReference type="Pfam" id="PF07715"/>
    </source>
</evidence>
<dbReference type="Proteomes" id="UP001220395">
    <property type="component" value="Chromosome"/>
</dbReference>
<dbReference type="PANTHER" id="PTHR32552">
    <property type="entry name" value="FERRICHROME IRON RECEPTOR-RELATED"/>
    <property type="match status" value="1"/>
</dbReference>
<evidence type="ECO:0000256" key="9">
    <source>
        <dbReference type="ARBA" id="ARBA00023136"/>
    </source>
</evidence>
<keyword evidence="17" id="KW-1185">Reference proteome</keyword>
<dbReference type="PROSITE" id="PS52016">
    <property type="entry name" value="TONB_DEPENDENT_REC_3"/>
    <property type="match status" value="1"/>
</dbReference>
<keyword evidence="7" id="KW-0406">Ion transport</keyword>